<sequence>MSTLNNGFGPDIDIPIDTAPRIAELRLMLEDPATNPGQLPNIRAVLAEYEAGRTPSFLYQNGHPICIADLDFNKPSWVEGGNMLVNSCAYQNPQARMLNLEVRIPNGPGFSIRIRVLDDTGSDLLTLRPLDFLTLLPDFPLHLNLHQFPLVMIQTANGIIRLPELAVEVRLWNQNGSQPVGTWFPERAVIQPPQPGSTRLSGAGLREAFYRATLPRGSKATVFAKRKTHLVQSLGPAV</sequence>
<evidence type="ECO:0000313" key="1">
    <source>
        <dbReference type="EMBL" id="KAF3231541.1"/>
    </source>
</evidence>
<comment type="caution">
    <text evidence="1">The sequence shown here is derived from an EMBL/GenBank/DDBJ whole genome shotgun (WGS) entry which is preliminary data.</text>
</comment>
<dbReference type="EMBL" id="WIPF01000003">
    <property type="protein sequence ID" value="KAF3231541.1"/>
    <property type="molecule type" value="Genomic_DNA"/>
</dbReference>
<name>A0A6G1MGS8_ORBOL</name>
<dbReference type="Proteomes" id="UP000483672">
    <property type="component" value="Unassembled WGS sequence"/>
</dbReference>
<organism evidence="1 2">
    <name type="scientific">Orbilia oligospora</name>
    <name type="common">Nematode-trapping fungus</name>
    <name type="synonym">Arthrobotrys oligospora</name>
    <dbReference type="NCBI Taxonomy" id="2813651"/>
    <lineage>
        <taxon>Eukaryota</taxon>
        <taxon>Fungi</taxon>
        <taxon>Dikarya</taxon>
        <taxon>Ascomycota</taxon>
        <taxon>Pezizomycotina</taxon>
        <taxon>Orbiliomycetes</taxon>
        <taxon>Orbiliales</taxon>
        <taxon>Orbiliaceae</taxon>
        <taxon>Orbilia</taxon>
    </lineage>
</organism>
<accession>A0A6G1MGS8</accession>
<proteinExistence type="predicted"/>
<reference evidence="1 2" key="1">
    <citation type="submission" date="2019-06" db="EMBL/GenBank/DDBJ databases">
        <authorList>
            <person name="Palmer J.M."/>
        </authorList>
    </citation>
    <scope>NUCLEOTIDE SEQUENCE [LARGE SCALE GENOMIC DNA]</scope>
    <source>
        <strain evidence="1 2">TWF191</strain>
    </source>
</reference>
<dbReference type="AlphaFoldDB" id="A0A6G1MGS8"/>
<evidence type="ECO:0000313" key="2">
    <source>
        <dbReference type="Proteomes" id="UP000483672"/>
    </source>
</evidence>
<gene>
    <name evidence="1" type="ORF">TWF191_005611</name>
</gene>
<protein>
    <submittedName>
        <fullName evidence="1">Uncharacterized protein</fullName>
    </submittedName>
</protein>